<evidence type="ECO:0000256" key="2">
    <source>
        <dbReference type="ARBA" id="ARBA00022857"/>
    </source>
</evidence>
<dbReference type="InterPro" id="IPR016040">
    <property type="entry name" value="NAD(P)-bd_dom"/>
</dbReference>
<dbReference type="CDD" id="cd05259">
    <property type="entry name" value="PCBER_SDR_a"/>
    <property type="match status" value="1"/>
</dbReference>
<keyword evidence="3" id="KW-0560">Oxidoreductase</keyword>
<dbReference type="PANTHER" id="PTHR47706:SF1">
    <property type="entry name" value="CIPA-LIKE, PUTATIVE (AFU_ORTHOLOGUE AFUA_1G12460)-RELATED"/>
    <property type="match status" value="1"/>
</dbReference>
<reference evidence="5 6" key="1">
    <citation type="submission" date="2024-07" db="EMBL/GenBank/DDBJ databases">
        <title>Section-level genome sequencing and comparative genomics of Aspergillus sections Usti and Cavernicolus.</title>
        <authorList>
            <consortium name="Lawrence Berkeley National Laboratory"/>
            <person name="Nybo J.L."/>
            <person name="Vesth T.C."/>
            <person name="Theobald S."/>
            <person name="Frisvad J.C."/>
            <person name="Larsen T.O."/>
            <person name="Kjaerboelling I."/>
            <person name="Rothschild-Mancinelli K."/>
            <person name="Lyhne E.K."/>
            <person name="Kogle M.E."/>
            <person name="Barry K."/>
            <person name="Clum A."/>
            <person name="Na H."/>
            <person name="Ledsgaard L."/>
            <person name="Lin J."/>
            <person name="Lipzen A."/>
            <person name="Kuo A."/>
            <person name="Riley R."/>
            <person name="Mondo S."/>
            <person name="Labutti K."/>
            <person name="Haridas S."/>
            <person name="Pangalinan J."/>
            <person name="Salamov A.A."/>
            <person name="Simmons B.A."/>
            <person name="Magnuson J.K."/>
            <person name="Chen J."/>
            <person name="Drula E."/>
            <person name="Henrissat B."/>
            <person name="Wiebenga A."/>
            <person name="Lubbers R.J."/>
            <person name="Gomes A.C."/>
            <person name="Macurrencykelacurrency M.R."/>
            <person name="Stajich J."/>
            <person name="Grigoriev I.V."/>
            <person name="Mortensen U.H."/>
            <person name="De Vries R.P."/>
            <person name="Baker S.E."/>
            <person name="Andersen M.R."/>
        </authorList>
    </citation>
    <scope>NUCLEOTIDE SEQUENCE [LARGE SCALE GENOMIC DNA]</scope>
    <source>
        <strain evidence="5 6">CBS 449.75</strain>
    </source>
</reference>
<gene>
    <name evidence="5" type="ORF">BJX67DRAFT_333051</name>
</gene>
<feature type="domain" description="NAD(P)-binding" evidence="4">
    <location>
        <begin position="12"/>
        <end position="150"/>
    </location>
</feature>
<dbReference type="InterPro" id="IPR045312">
    <property type="entry name" value="PCBER-like"/>
</dbReference>
<evidence type="ECO:0000256" key="3">
    <source>
        <dbReference type="ARBA" id="ARBA00023002"/>
    </source>
</evidence>
<dbReference type="PANTHER" id="PTHR47706">
    <property type="entry name" value="NMRA-LIKE FAMILY PROTEIN"/>
    <property type="match status" value="1"/>
</dbReference>
<organism evidence="5 6">
    <name type="scientific">Aspergillus lucknowensis</name>
    <dbReference type="NCBI Taxonomy" id="176173"/>
    <lineage>
        <taxon>Eukaryota</taxon>
        <taxon>Fungi</taxon>
        <taxon>Dikarya</taxon>
        <taxon>Ascomycota</taxon>
        <taxon>Pezizomycotina</taxon>
        <taxon>Eurotiomycetes</taxon>
        <taxon>Eurotiomycetidae</taxon>
        <taxon>Eurotiales</taxon>
        <taxon>Aspergillaceae</taxon>
        <taxon>Aspergillus</taxon>
        <taxon>Aspergillus subgen. Nidulantes</taxon>
    </lineage>
</organism>
<keyword evidence="2" id="KW-0521">NADP</keyword>
<dbReference type="GeneID" id="98142606"/>
<evidence type="ECO:0000313" key="6">
    <source>
        <dbReference type="Proteomes" id="UP001610432"/>
    </source>
</evidence>
<dbReference type="Pfam" id="PF13460">
    <property type="entry name" value="NAD_binding_10"/>
    <property type="match status" value="1"/>
</dbReference>
<sequence length="303" mass="32847">MSSFQKVGLLGKGFLGSAVLEQLVKAQFSTTVLTRSQSALKDVPSGVQVKEVDYTSIDSLKAALQGIDVVVSTVNAAAIPLQKLAIDASIAVGVKRFIPADFGAVTTNPAAHFLPVIGHVVEIQKYLAEKVHAGDIEFTIFSVGGFLENQFMRSVAVDWENHTSTIYDGGHVPISFSTLPTVGRAVAAALRKPAETKNRVVHVHDIVLTQRKILEIAKKIVPGKTWTEAGAVDSEPELQGFLERARTEGMKPEFIFGIFKNMLLGKRYASAYKSVDNELLGLGLKSEEDVVKFGAEIRQRSKL</sequence>
<dbReference type="InterPro" id="IPR036291">
    <property type="entry name" value="NAD(P)-bd_dom_sf"/>
</dbReference>
<dbReference type="Gene3D" id="3.40.50.720">
    <property type="entry name" value="NAD(P)-binding Rossmann-like Domain"/>
    <property type="match status" value="1"/>
</dbReference>
<dbReference type="SUPFAM" id="SSF51735">
    <property type="entry name" value="NAD(P)-binding Rossmann-fold domains"/>
    <property type="match status" value="1"/>
</dbReference>
<dbReference type="InterPro" id="IPR051609">
    <property type="entry name" value="NmrA/Isoflavone_reductase-like"/>
</dbReference>
<accession>A0ABR4LYH4</accession>
<keyword evidence="6" id="KW-1185">Reference proteome</keyword>
<evidence type="ECO:0000313" key="5">
    <source>
        <dbReference type="EMBL" id="KAL2869569.1"/>
    </source>
</evidence>
<dbReference type="Proteomes" id="UP001610432">
    <property type="component" value="Unassembled WGS sequence"/>
</dbReference>
<evidence type="ECO:0000256" key="1">
    <source>
        <dbReference type="ARBA" id="ARBA00005725"/>
    </source>
</evidence>
<comment type="similarity">
    <text evidence="1">Belongs to the NmrA-type oxidoreductase family. Isoflavone reductase subfamily.</text>
</comment>
<proteinExistence type="inferred from homology"/>
<protein>
    <submittedName>
        <fullName evidence="5">NmrA-like family protein</fullName>
    </submittedName>
</protein>
<evidence type="ECO:0000259" key="4">
    <source>
        <dbReference type="Pfam" id="PF13460"/>
    </source>
</evidence>
<dbReference type="EMBL" id="JBFXLQ010000009">
    <property type="protein sequence ID" value="KAL2869569.1"/>
    <property type="molecule type" value="Genomic_DNA"/>
</dbReference>
<dbReference type="RefSeq" id="XP_070888548.1">
    <property type="nucleotide sequence ID" value="XM_071027534.1"/>
</dbReference>
<comment type="caution">
    <text evidence="5">The sequence shown here is derived from an EMBL/GenBank/DDBJ whole genome shotgun (WGS) entry which is preliminary data.</text>
</comment>
<name>A0ABR4LYH4_9EURO</name>